<dbReference type="InterPro" id="IPR056509">
    <property type="entry name" value="Imm33-like"/>
</dbReference>
<sequence>MENRNSNLWNFKNISIRSDDNNLFTEGLFLIIGKELKLHISSYKNEDYLEVIKYLISYCLDTNPVITDNQNIGYYSWLLQFRLDEDNCYDLYEANADGSGFNKGCDTAISVIRQQGEVCWQQNLIPLFPNFNQSVVISDGVYEGKDIEGIRYDSPSDESGWYLITDDYNDDIKSLKMVHFYHVAFARPDILKYLAIPLGFRFIMKEGNIEICKNEEE</sequence>
<protein>
    <recommendedName>
        <fullName evidence="1">Imm33-like domain-containing protein</fullName>
    </recommendedName>
</protein>
<accession>A0A5N4BVX1</accession>
<gene>
    <name evidence="2" type="ORF">F8D52_02025</name>
</gene>
<name>A0A5N4BVX1_9FLAO</name>
<proteinExistence type="predicted"/>
<keyword evidence="3" id="KW-1185">Reference proteome</keyword>
<reference evidence="2 3" key="1">
    <citation type="journal article" date="2019" name="Stand. Genomic Sci.">
        <title>Draft Whole-Genome Sequence of a Novel Chryseobacterium viscerum Strain Isolated from Fresh Water at Dripping Springs, New Mexico.</title>
        <authorList>
            <person name="Kyndt J.A."/>
            <person name="Moore T.C."/>
        </authorList>
    </citation>
    <scope>NUCLEOTIDE SEQUENCE [LARGE SCALE GENOMIC DNA]</scope>
    <source>
        <strain evidence="2 3">DPS</strain>
    </source>
</reference>
<evidence type="ECO:0000313" key="3">
    <source>
        <dbReference type="Proteomes" id="UP000326384"/>
    </source>
</evidence>
<feature type="domain" description="Imm33-like" evidence="1">
    <location>
        <begin position="114"/>
        <end position="210"/>
    </location>
</feature>
<evidence type="ECO:0000313" key="2">
    <source>
        <dbReference type="EMBL" id="KAB1232562.1"/>
    </source>
</evidence>
<dbReference type="Pfam" id="PF24719">
    <property type="entry name" value="Imm33-like"/>
    <property type="match status" value="1"/>
</dbReference>
<dbReference type="RefSeq" id="WP_152288796.1">
    <property type="nucleotide sequence ID" value="NZ_VTPV01000001.1"/>
</dbReference>
<evidence type="ECO:0000259" key="1">
    <source>
        <dbReference type="Pfam" id="PF24719"/>
    </source>
</evidence>
<dbReference type="Proteomes" id="UP000326384">
    <property type="component" value="Unassembled WGS sequence"/>
</dbReference>
<comment type="caution">
    <text evidence="2">The sequence shown here is derived from an EMBL/GenBank/DDBJ whole genome shotgun (WGS) entry which is preliminary data.</text>
</comment>
<dbReference type="EMBL" id="VTPV01000001">
    <property type="protein sequence ID" value="KAB1232562.1"/>
    <property type="molecule type" value="Genomic_DNA"/>
</dbReference>
<organism evidence="2 3">
    <name type="scientific">Chryseobacterium viscerum</name>
    <dbReference type="NCBI Taxonomy" id="1037377"/>
    <lineage>
        <taxon>Bacteria</taxon>
        <taxon>Pseudomonadati</taxon>
        <taxon>Bacteroidota</taxon>
        <taxon>Flavobacteriia</taxon>
        <taxon>Flavobacteriales</taxon>
        <taxon>Weeksellaceae</taxon>
        <taxon>Chryseobacterium group</taxon>
        <taxon>Chryseobacterium</taxon>
    </lineage>
</organism>